<dbReference type="GO" id="GO:0004376">
    <property type="term" value="F:GPI mannosyltransferase activity"/>
    <property type="evidence" value="ECO:0007669"/>
    <property type="project" value="InterPro"/>
</dbReference>
<evidence type="ECO:0000256" key="3">
    <source>
        <dbReference type="ARBA" id="ARBA00008698"/>
    </source>
</evidence>
<evidence type="ECO:0000256" key="10">
    <source>
        <dbReference type="ARBA" id="ARBA00022989"/>
    </source>
</evidence>
<dbReference type="STRING" id="1392250.A0A2I2GQ94"/>
<protein>
    <recommendedName>
        <fullName evidence="4 12">GPI mannosyltransferase 2</fullName>
        <ecNumber evidence="12">2.4.1.-</ecNumber>
    </recommendedName>
</protein>
<reference evidence="13 14" key="1">
    <citation type="submission" date="2016-12" db="EMBL/GenBank/DDBJ databases">
        <title>The genomes of Aspergillus section Nigri reveals drivers in fungal speciation.</title>
        <authorList>
            <consortium name="DOE Joint Genome Institute"/>
            <person name="Vesth T.C."/>
            <person name="Nybo J."/>
            <person name="Theobald S."/>
            <person name="Brandl J."/>
            <person name="Frisvad J.C."/>
            <person name="Nielsen K.F."/>
            <person name="Lyhne E.K."/>
            <person name="Kogle M.E."/>
            <person name="Kuo A."/>
            <person name="Riley R."/>
            <person name="Clum A."/>
            <person name="Nolan M."/>
            <person name="Lipzen A."/>
            <person name="Salamov A."/>
            <person name="Henrissat B."/>
            <person name="Wiebenga A."/>
            <person name="De Vries R.P."/>
            <person name="Grigoriev I.V."/>
            <person name="Mortensen U.H."/>
            <person name="Andersen M.R."/>
            <person name="Baker S.E."/>
        </authorList>
    </citation>
    <scope>NUCLEOTIDE SEQUENCE [LARGE SCALE GENOMIC DNA]</scope>
    <source>
        <strain evidence="13 14">IBT 23096</strain>
    </source>
</reference>
<keyword evidence="7 12" id="KW-0808">Transferase</keyword>
<dbReference type="OrthoDB" id="10252502at2759"/>
<dbReference type="InterPro" id="IPR007315">
    <property type="entry name" value="PIG-V/Gpi18"/>
</dbReference>
<dbReference type="EC" id="2.4.1.-" evidence="12"/>
<evidence type="ECO:0000256" key="12">
    <source>
        <dbReference type="RuleBase" id="RU363112"/>
    </source>
</evidence>
<sequence>MTSKSVSVSARSGLLNPSHPVRSLSVAFWLWKTVLFLVIVGCPGPGYDTSTSLLPGQGVAPLSLPAPLKFVRWDSIYFVHIAESGYVFEQEWAFSYGYGKFIAFLTSVLNPWSNNALEGTAGIAVVAVALSHLVHYLSVLALYRLSINVFGQETTTQRLICFLSAALHIISPAGAFLSAPYGEPVFSFLNIAGLYIYSSSVLDSNTGSPVSRNAKLLLSGLVFSAATVVRSNGVLSGFLFAYDALLLLQGFLSRGVSVDAVVHLGVVITSGCILSLGFVVPQVFAYMQYCMPEDVSRPWCQRFVPSIYGWVQEHYWNVGFLRYWTVSNIPLFLLALPMLLILFQSSIWGLKASLGSTPSKTSSTDQGASSTTRASLLLRLAVPQALLSGLAVTSYHVQIINRVSSGYPLWYWYIAHQLLGDSGEKHGRIFTLAVQGAVIYGLIQAVLFGSFLPPA</sequence>
<comment type="function">
    <text evidence="12">Mannosyltransferase involved in glycosylphosphatidylinositol-anchor biosynthesis.</text>
</comment>
<keyword evidence="8 12" id="KW-0812">Transmembrane</keyword>
<keyword evidence="10 12" id="KW-1133">Transmembrane helix</keyword>
<keyword evidence="5 12" id="KW-0337">GPI-anchor biosynthesis</keyword>
<dbReference type="EMBL" id="MSFO01000001">
    <property type="protein sequence ID" value="PLB55045.1"/>
    <property type="molecule type" value="Genomic_DNA"/>
</dbReference>
<dbReference type="Proteomes" id="UP000234275">
    <property type="component" value="Unassembled WGS sequence"/>
</dbReference>
<feature type="transmembrane region" description="Helical" evidence="12">
    <location>
        <begin position="262"/>
        <end position="287"/>
    </location>
</feature>
<evidence type="ECO:0000256" key="5">
    <source>
        <dbReference type="ARBA" id="ARBA00022502"/>
    </source>
</evidence>
<feature type="transmembrane region" description="Helical" evidence="12">
    <location>
        <begin position="429"/>
        <end position="452"/>
    </location>
</feature>
<feature type="transmembrane region" description="Helical" evidence="12">
    <location>
        <begin position="21"/>
        <end position="40"/>
    </location>
</feature>
<dbReference type="RefSeq" id="XP_024710347.1">
    <property type="nucleotide sequence ID" value="XM_024852760.1"/>
</dbReference>
<evidence type="ECO:0000313" key="13">
    <source>
        <dbReference type="EMBL" id="PLB55045.1"/>
    </source>
</evidence>
<feature type="transmembrane region" description="Helical" evidence="12">
    <location>
        <begin position="121"/>
        <end position="147"/>
    </location>
</feature>
<dbReference type="VEuPathDB" id="FungiDB:P170DRAFT_470472"/>
<keyword evidence="11 12" id="KW-0472">Membrane</keyword>
<comment type="similarity">
    <text evidence="3 12">Belongs to the PIGV family.</text>
</comment>
<evidence type="ECO:0000256" key="7">
    <source>
        <dbReference type="ARBA" id="ARBA00022679"/>
    </source>
</evidence>
<keyword evidence="6 12" id="KW-0328">Glycosyltransferase</keyword>
<dbReference type="AlphaFoldDB" id="A0A2I2GQ94"/>
<comment type="pathway">
    <text evidence="2 12">Glycolipid biosynthesis; glycosylphosphatidylinositol-anchor biosynthesis.</text>
</comment>
<evidence type="ECO:0000256" key="8">
    <source>
        <dbReference type="ARBA" id="ARBA00022692"/>
    </source>
</evidence>
<comment type="caution">
    <text evidence="12">Lacks conserved residue(s) required for the propagation of feature annotation.</text>
</comment>
<dbReference type="PANTHER" id="PTHR12468">
    <property type="entry name" value="GPI MANNOSYLTRANSFERASE 2"/>
    <property type="match status" value="1"/>
</dbReference>
<gene>
    <name evidence="13" type="ORF">P170DRAFT_470472</name>
</gene>
<feature type="transmembrane region" description="Helical" evidence="12">
    <location>
        <begin position="331"/>
        <end position="350"/>
    </location>
</feature>
<dbReference type="GO" id="GO:0031501">
    <property type="term" value="C:mannosyltransferase complex"/>
    <property type="evidence" value="ECO:0007669"/>
    <property type="project" value="TreeGrafter"/>
</dbReference>
<evidence type="ECO:0000313" key="14">
    <source>
        <dbReference type="Proteomes" id="UP000234275"/>
    </source>
</evidence>
<dbReference type="UniPathway" id="UPA00196"/>
<evidence type="ECO:0000256" key="6">
    <source>
        <dbReference type="ARBA" id="ARBA00022676"/>
    </source>
</evidence>
<dbReference type="GO" id="GO:0000009">
    <property type="term" value="F:alpha-1,6-mannosyltransferase activity"/>
    <property type="evidence" value="ECO:0007669"/>
    <property type="project" value="InterPro"/>
</dbReference>
<dbReference type="PANTHER" id="PTHR12468:SF2">
    <property type="entry name" value="GPI MANNOSYLTRANSFERASE 2"/>
    <property type="match status" value="1"/>
</dbReference>
<feature type="transmembrane region" description="Helical" evidence="12">
    <location>
        <begin position="216"/>
        <end position="242"/>
    </location>
</feature>
<dbReference type="GeneID" id="36560458"/>
<dbReference type="Pfam" id="PF04188">
    <property type="entry name" value="Mannosyl_trans2"/>
    <property type="match status" value="1"/>
</dbReference>
<comment type="subcellular location">
    <subcellularLocation>
        <location evidence="1 12">Endoplasmic reticulum membrane</location>
        <topology evidence="1 12">Multi-pass membrane protein</topology>
    </subcellularLocation>
</comment>
<dbReference type="GO" id="GO:0006506">
    <property type="term" value="P:GPI anchor biosynthetic process"/>
    <property type="evidence" value="ECO:0007669"/>
    <property type="project" value="UniProtKB-UniPathway"/>
</dbReference>
<proteinExistence type="inferred from homology"/>
<accession>A0A2I2GQ94</accession>
<evidence type="ECO:0000256" key="4">
    <source>
        <dbReference type="ARBA" id="ARBA00013795"/>
    </source>
</evidence>
<keyword evidence="9 12" id="KW-0256">Endoplasmic reticulum</keyword>
<evidence type="ECO:0000256" key="1">
    <source>
        <dbReference type="ARBA" id="ARBA00004477"/>
    </source>
</evidence>
<evidence type="ECO:0000256" key="9">
    <source>
        <dbReference type="ARBA" id="ARBA00022824"/>
    </source>
</evidence>
<dbReference type="GO" id="GO:0005789">
    <property type="term" value="C:endoplasmic reticulum membrane"/>
    <property type="evidence" value="ECO:0007669"/>
    <property type="project" value="UniProtKB-SubCell"/>
</dbReference>
<comment type="caution">
    <text evidence="13">The sequence shown here is derived from an EMBL/GenBank/DDBJ whole genome shotgun (WGS) entry which is preliminary data.</text>
</comment>
<name>A0A2I2GQ94_9EURO</name>
<keyword evidence="14" id="KW-1185">Reference proteome</keyword>
<evidence type="ECO:0000256" key="11">
    <source>
        <dbReference type="ARBA" id="ARBA00023136"/>
    </source>
</evidence>
<organism evidence="13 14">
    <name type="scientific">Aspergillus steynii IBT 23096</name>
    <dbReference type="NCBI Taxonomy" id="1392250"/>
    <lineage>
        <taxon>Eukaryota</taxon>
        <taxon>Fungi</taxon>
        <taxon>Dikarya</taxon>
        <taxon>Ascomycota</taxon>
        <taxon>Pezizomycotina</taxon>
        <taxon>Eurotiomycetes</taxon>
        <taxon>Eurotiomycetidae</taxon>
        <taxon>Eurotiales</taxon>
        <taxon>Aspergillaceae</taxon>
        <taxon>Aspergillus</taxon>
        <taxon>Aspergillus subgen. Circumdati</taxon>
    </lineage>
</organism>
<evidence type="ECO:0000256" key="2">
    <source>
        <dbReference type="ARBA" id="ARBA00004687"/>
    </source>
</evidence>
<feature type="transmembrane region" description="Helical" evidence="12">
    <location>
        <begin position="159"/>
        <end position="179"/>
    </location>
</feature>